<keyword evidence="3" id="KW-1185">Reference proteome</keyword>
<accession>A0A2Z7B9G0</accession>
<dbReference type="EMBL" id="KV007733">
    <property type="protein sequence ID" value="KZV31164.1"/>
    <property type="molecule type" value="Genomic_DNA"/>
</dbReference>
<organism evidence="2 3">
    <name type="scientific">Dorcoceras hygrometricum</name>
    <dbReference type="NCBI Taxonomy" id="472368"/>
    <lineage>
        <taxon>Eukaryota</taxon>
        <taxon>Viridiplantae</taxon>
        <taxon>Streptophyta</taxon>
        <taxon>Embryophyta</taxon>
        <taxon>Tracheophyta</taxon>
        <taxon>Spermatophyta</taxon>
        <taxon>Magnoliopsida</taxon>
        <taxon>eudicotyledons</taxon>
        <taxon>Gunneridae</taxon>
        <taxon>Pentapetalae</taxon>
        <taxon>asterids</taxon>
        <taxon>lamiids</taxon>
        <taxon>Lamiales</taxon>
        <taxon>Gesneriaceae</taxon>
        <taxon>Didymocarpoideae</taxon>
        <taxon>Trichosporeae</taxon>
        <taxon>Loxocarpinae</taxon>
        <taxon>Dorcoceras</taxon>
    </lineage>
</organism>
<proteinExistence type="predicted"/>
<dbReference type="AlphaFoldDB" id="A0A2Z7B9G0"/>
<feature type="compositionally biased region" description="Basic and acidic residues" evidence="1">
    <location>
        <begin position="49"/>
        <end position="59"/>
    </location>
</feature>
<protein>
    <submittedName>
        <fullName evidence="2">Uncharacterized protein</fullName>
    </submittedName>
</protein>
<name>A0A2Z7B9G0_9LAMI</name>
<feature type="region of interest" description="Disordered" evidence="1">
    <location>
        <begin position="43"/>
        <end position="63"/>
    </location>
</feature>
<sequence>MRIRPPELETSICDAKYHVSLEMGIDQLKFQSVHPGYLKILQLGNTDPNNKKQEKEYEVKPQSSRPAKKLAVISIEPLYPHSVSTGEIIGTTHLSASHNMALSQVLNRSMAQYHAMSKPLTKAQLVPSILKLKKLYRKSYSRRAQRHQSRSKQWRKSTTIYQRRIRMNSIYRGFTGENDEEYRVQNTLSVEQHLVYKSSNHYCTKQFKSLLTLRQKPSQNCLQLSPSTGYADMVQVSKRVTNSTANDVAPTNQNDVAYLPQLKQISR</sequence>
<gene>
    <name evidence="2" type="ORF">F511_16488</name>
</gene>
<dbReference type="Proteomes" id="UP000250235">
    <property type="component" value="Unassembled WGS sequence"/>
</dbReference>
<evidence type="ECO:0000256" key="1">
    <source>
        <dbReference type="SAM" id="MobiDB-lite"/>
    </source>
</evidence>
<reference evidence="2 3" key="1">
    <citation type="journal article" date="2015" name="Proc. Natl. Acad. Sci. U.S.A.">
        <title>The resurrection genome of Boea hygrometrica: A blueprint for survival of dehydration.</title>
        <authorList>
            <person name="Xiao L."/>
            <person name="Yang G."/>
            <person name="Zhang L."/>
            <person name="Yang X."/>
            <person name="Zhao S."/>
            <person name="Ji Z."/>
            <person name="Zhou Q."/>
            <person name="Hu M."/>
            <person name="Wang Y."/>
            <person name="Chen M."/>
            <person name="Xu Y."/>
            <person name="Jin H."/>
            <person name="Xiao X."/>
            <person name="Hu G."/>
            <person name="Bao F."/>
            <person name="Hu Y."/>
            <person name="Wan P."/>
            <person name="Li L."/>
            <person name="Deng X."/>
            <person name="Kuang T."/>
            <person name="Xiang C."/>
            <person name="Zhu J.K."/>
            <person name="Oliver M.J."/>
            <person name="He Y."/>
        </authorList>
    </citation>
    <scope>NUCLEOTIDE SEQUENCE [LARGE SCALE GENOMIC DNA]</scope>
    <source>
        <strain evidence="3">cv. XS01</strain>
    </source>
</reference>
<evidence type="ECO:0000313" key="2">
    <source>
        <dbReference type="EMBL" id="KZV31164.1"/>
    </source>
</evidence>
<evidence type="ECO:0000313" key="3">
    <source>
        <dbReference type="Proteomes" id="UP000250235"/>
    </source>
</evidence>